<organism evidence="3 4">
    <name type="scientific">Bacteroides uniformis</name>
    <dbReference type="NCBI Taxonomy" id="820"/>
    <lineage>
        <taxon>Bacteria</taxon>
        <taxon>Pseudomonadati</taxon>
        <taxon>Bacteroidota</taxon>
        <taxon>Bacteroidia</taxon>
        <taxon>Bacteroidales</taxon>
        <taxon>Bacteroidaceae</taxon>
        <taxon>Bacteroides</taxon>
    </lineage>
</organism>
<feature type="region of interest" description="Disordered" evidence="1">
    <location>
        <begin position="172"/>
        <end position="199"/>
    </location>
</feature>
<dbReference type="AlphaFoldDB" id="A0AAW6GY49"/>
<evidence type="ECO:0000256" key="1">
    <source>
        <dbReference type="SAM" id="MobiDB-lite"/>
    </source>
</evidence>
<dbReference type="EMBL" id="JAQNSI010000186">
    <property type="protein sequence ID" value="MDC1900283.1"/>
    <property type="molecule type" value="Genomic_DNA"/>
</dbReference>
<evidence type="ECO:0000259" key="2">
    <source>
        <dbReference type="Pfam" id="PF03432"/>
    </source>
</evidence>
<gene>
    <name evidence="3" type="ORF">POZ10_06595</name>
</gene>
<dbReference type="RefSeq" id="WP_272201742.1">
    <property type="nucleotide sequence ID" value="NZ_JAQNSI010000186.1"/>
</dbReference>
<accession>A0AAW6GY49</accession>
<evidence type="ECO:0000313" key="3">
    <source>
        <dbReference type="EMBL" id="MDC1900283.1"/>
    </source>
</evidence>
<reference evidence="3" key="1">
    <citation type="submission" date="2022-10" db="EMBL/GenBank/DDBJ databases">
        <title>Human gut microbiome strain richness.</title>
        <authorList>
            <person name="Chen-Liaw A."/>
        </authorList>
    </citation>
    <scope>NUCLEOTIDE SEQUENCE</scope>
    <source>
        <strain evidence="3">1001713st1_F9_1001713B170221_170320</strain>
    </source>
</reference>
<feature type="non-terminal residue" evidence="3">
    <location>
        <position position="1"/>
    </location>
</feature>
<dbReference type="Proteomes" id="UP001222603">
    <property type="component" value="Unassembled WGS sequence"/>
</dbReference>
<name>A0AAW6GY49_BACUN</name>
<sequence length="199" mass="23070">HCHIVFNRVDFDGKVISDSNDFRRNEKVTKMLKDKYSLTYSEGKQAVKTEKLHASERVKYEIYRAVKEALRSADTWKEFQNRLLKMGVEMEFKYKGNTNEVQGIRFIKDNQSFKGSGIDRSFSWSRLDAALDHNHVTSLENDVSRKQPYHEQSHGSVIDNLVEVTGTGGVFMPSVAPTEDEKEAERLRRKKKRRKGRGL</sequence>
<comment type="caution">
    <text evidence="3">The sequence shown here is derived from an EMBL/GenBank/DDBJ whole genome shotgun (WGS) entry which is preliminary data.</text>
</comment>
<evidence type="ECO:0000313" key="4">
    <source>
        <dbReference type="Proteomes" id="UP001222603"/>
    </source>
</evidence>
<dbReference type="InterPro" id="IPR005094">
    <property type="entry name" value="Endonuclease_MobA/VirD2"/>
</dbReference>
<feature type="compositionally biased region" description="Basic residues" evidence="1">
    <location>
        <begin position="187"/>
        <end position="199"/>
    </location>
</feature>
<feature type="domain" description="MobA/VirD2-like nuclease" evidence="2">
    <location>
        <begin position="1"/>
        <end position="38"/>
    </location>
</feature>
<dbReference type="Pfam" id="PF03432">
    <property type="entry name" value="Relaxase"/>
    <property type="match status" value="1"/>
</dbReference>
<protein>
    <submittedName>
        <fullName evidence="3">Relaxase/mobilization nuclease domain-containing protein</fullName>
    </submittedName>
</protein>
<proteinExistence type="predicted"/>